<dbReference type="Pfam" id="PF12728">
    <property type="entry name" value="HTH_17"/>
    <property type="match status" value="1"/>
</dbReference>
<proteinExistence type="predicted"/>
<evidence type="ECO:0000259" key="1">
    <source>
        <dbReference type="Pfam" id="PF12728"/>
    </source>
</evidence>
<evidence type="ECO:0000313" key="2">
    <source>
        <dbReference type="EMBL" id="GAA2773550.1"/>
    </source>
</evidence>
<dbReference type="InterPro" id="IPR041657">
    <property type="entry name" value="HTH_17"/>
</dbReference>
<feature type="domain" description="Helix-turn-helix" evidence="1">
    <location>
        <begin position="15"/>
        <end position="62"/>
    </location>
</feature>
<evidence type="ECO:0000313" key="3">
    <source>
        <dbReference type="Proteomes" id="UP001500979"/>
    </source>
</evidence>
<name>A0ABN3V0J3_9PSEU</name>
<reference evidence="2 3" key="1">
    <citation type="journal article" date="2019" name="Int. J. Syst. Evol. Microbiol.">
        <title>The Global Catalogue of Microorganisms (GCM) 10K type strain sequencing project: providing services to taxonomists for standard genome sequencing and annotation.</title>
        <authorList>
            <consortium name="The Broad Institute Genomics Platform"/>
            <consortium name="The Broad Institute Genome Sequencing Center for Infectious Disease"/>
            <person name="Wu L."/>
            <person name="Ma J."/>
        </authorList>
    </citation>
    <scope>NUCLEOTIDE SEQUENCE [LARGE SCALE GENOMIC DNA]</scope>
    <source>
        <strain evidence="2 3">JCM 9383</strain>
    </source>
</reference>
<organism evidence="2 3">
    <name type="scientific">Saccharopolyspora taberi</name>
    <dbReference type="NCBI Taxonomy" id="60895"/>
    <lineage>
        <taxon>Bacteria</taxon>
        <taxon>Bacillati</taxon>
        <taxon>Actinomycetota</taxon>
        <taxon>Actinomycetes</taxon>
        <taxon>Pseudonocardiales</taxon>
        <taxon>Pseudonocardiaceae</taxon>
        <taxon>Saccharopolyspora</taxon>
    </lineage>
</organism>
<dbReference type="InterPro" id="IPR010093">
    <property type="entry name" value="SinI_DNA-bd"/>
</dbReference>
<dbReference type="EMBL" id="BAAAUX010000001">
    <property type="protein sequence ID" value="GAA2773550.1"/>
    <property type="molecule type" value="Genomic_DNA"/>
</dbReference>
<gene>
    <name evidence="2" type="ORF">GCM10010470_01570</name>
</gene>
<dbReference type="NCBIfam" id="TIGR01764">
    <property type="entry name" value="excise"/>
    <property type="match status" value="1"/>
</dbReference>
<comment type="caution">
    <text evidence="2">The sequence shown here is derived from an EMBL/GenBank/DDBJ whole genome shotgun (WGS) entry which is preliminary data.</text>
</comment>
<sequence>MKIVTDPDEVAPKAFTVPAAAKYLGLTEKQLRRLLTTKQIRSRNTGRAYIISQAALDEYLAGADEPMRHPDSMPRSA</sequence>
<accession>A0ABN3V0J3</accession>
<protein>
    <recommendedName>
        <fullName evidence="1">Helix-turn-helix domain-containing protein</fullName>
    </recommendedName>
</protein>
<dbReference type="Proteomes" id="UP001500979">
    <property type="component" value="Unassembled WGS sequence"/>
</dbReference>
<keyword evidence="3" id="KW-1185">Reference proteome</keyword>
<dbReference type="RefSeq" id="WP_344677342.1">
    <property type="nucleotide sequence ID" value="NZ_BAAAUX010000001.1"/>
</dbReference>